<proteinExistence type="predicted"/>
<keyword evidence="1" id="KW-0677">Repeat</keyword>
<comment type="caution">
    <text evidence="6">The sequence shown here is derived from an EMBL/GenBank/DDBJ whole genome shotgun (WGS) entry which is preliminary data.</text>
</comment>
<dbReference type="Pfam" id="PF00005">
    <property type="entry name" value="ABC_tran"/>
    <property type="match status" value="2"/>
</dbReference>
<dbReference type="InterPro" id="IPR050611">
    <property type="entry name" value="ABCF"/>
</dbReference>
<dbReference type="PROSITE" id="PS50893">
    <property type="entry name" value="ABC_TRANSPORTER_2"/>
    <property type="match status" value="1"/>
</dbReference>
<feature type="region of interest" description="Disordered" evidence="4">
    <location>
        <begin position="249"/>
        <end position="271"/>
    </location>
</feature>
<keyword evidence="3 6" id="KW-0067">ATP-binding</keyword>
<name>A0A483RZP6_KLEPN</name>
<dbReference type="EMBL" id="SDDE01000002">
    <property type="protein sequence ID" value="TCY42254.1"/>
    <property type="molecule type" value="Genomic_DNA"/>
</dbReference>
<dbReference type="InterPro" id="IPR027417">
    <property type="entry name" value="P-loop_NTPase"/>
</dbReference>
<dbReference type="AlphaFoldDB" id="A0A483RZP6"/>
<dbReference type="EMBL" id="SDDG01000005">
    <property type="protein sequence ID" value="TCY90302.1"/>
    <property type="molecule type" value="Genomic_DNA"/>
</dbReference>
<reference evidence="6" key="1">
    <citation type="submission" date="2019-01" db="EMBL/GenBank/DDBJ databases">
        <authorList>
            <person name="Lista F."/>
            <person name="Anselmo A."/>
        </authorList>
    </citation>
    <scope>NUCLEOTIDE SEQUENCE</scope>
    <source>
        <strain evidence="7">15R</strain>
        <strain evidence="6">17R</strain>
    </source>
</reference>
<dbReference type="InterPro" id="IPR003439">
    <property type="entry name" value="ABC_transporter-like_ATP-bd"/>
</dbReference>
<feature type="region of interest" description="Disordered" evidence="4">
    <location>
        <begin position="293"/>
        <end position="316"/>
    </location>
</feature>
<organism evidence="6">
    <name type="scientific">Klebsiella pneumoniae</name>
    <dbReference type="NCBI Taxonomy" id="573"/>
    <lineage>
        <taxon>Bacteria</taxon>
        <taxon>Pseudomonadati</taxon>
        <taxon>Pseudomonadota</taxon>
        <taxon>Gammaproteobacteria</taxon>
        <taxon>Enterobacterales</taxon>
        <taxon>Enterobacteriaceae</taxon>
        <taxon>Klebsiella/Raoultella group</taxon>
        <taxon>Klebsiella</taxon>
        <taxon>Klebsiella pneumoniae complex</taxon>
    </lineage>
</organism>
<sequence length="539" mass="59062">MAHCAHIPAFVLHQVTCQFATGQTLFGPLSVSLEPSLCGLVGRNGVGKTRLLRLLAGLDSPAGGHIERAAAVTWVAQQPTLTPETTLATLLGYASVFAALSRLEQGQGLADDFDLLDGHWDLTDRLSLAFREADLPPFSADRPAFSLSGGERMKALLCGAFVSGTDYLLLDEPTNHLDRQGREWLYHQLESWQGGALIASHDRELLTRMPRIIELTPTALRSYGGNYDEYQRQRMAEQQAARAALEHAVTDRRRTRARMQKEHDAAQRRSAQTLRTVDTLNIASFERVKYKGAAKERPGALRRQHREQNSSLNAAVQQARERIEDDNPVMFTLPGSEVAAGKQVLVVESLQLDHAPAAPLNWRIDGPMRIALKGPNGCGKTTLLKTLLGLEQAASGDVRLSVSAAYLDQHLTQLDLSLSVMAHLSLEDTPLDEGLLRTRLAQLQLGADKVTLPLSALSGGERLKAALACVLWRREPAQLLLLDEPTNHLDLASTQAIESALTAFPGAMLVVSHDEAFLQGLKLTHSLAWRETGWHFSLL</sequence>
<dbReference type="GO" id="GO:0005524">
    <property type="term" value="F:ATP binding"/>
    <property type="evidence" value="ECO:0007669"/>
    <property type="project" value="UniProtKB-KW"/>
</dbReference>
<evidence type="ECO:0000256" key="4">
    <source>
        <dbReference type="SAM" id="MobiDB-lite"/>
    </source>
</evidence>
<evidence type="ECO:0000256" key="1">
    <source>
        <dbReference type="ARBA" id="ARBA00022737"/>
    </source>
</evidence>
<dbReference type="InterPro" id="IPR017871">
    <property type="entry name" value="ABC_transporter-like_CS"/>
</dbReference>
<dbReference type="GO" id="GO:0016887">
    <property type="term" value="F:ATP hydrolysis activity"/>
    <property type="evidence" value="ECO:0007669"/>
    <property type="project" value="InterPro"/>
</dbReference>
<dbReference type="PROSITE" id="PS00211">
    <property type="entry name" value="ABC_TRANSPORTER_1"/>
    <property type="match status" value="1"/>
</dbReference>
<evidence type="ECO:0000313" key="6">
    <source>
        <dbReference type="EMBL" id="TCY42254.1"/>
    </source>
</evidence>
<dbReference type="PANTHER" id="PTHR19211:SF6">
    <property type="entry name" value="BLL7188 PROTEIN"/>
    <property type="match status" value="1"/>
</dbReference>
<protein>
    <submittedName>
        <fullName evidence="6">ABC-F family ATP-binding cassette domain-containing protein</fullName>
    </submittedName>
</protein>
<dbReference type="InterPro" id="IPR003593">
    <property type="entry name" value="AAA+_ATPase"/>
</dbReference>
<gene>
    <name evidence="7" type="ORF">ETH36_03975</name>
    <name evidence="6" type="ORF">ETH48_01830</name>
</gene>
<evidence type="ECO:0000313" key="7">
    <source>
        <dbReference type="EMBL" id="TCY90302.1"/>
    </source>
</evidence>
<dbReference type="PANTHER" id="PTHR19211">
    <property type="entry name" value="ATP-BINDING TRANSPORT PROTEIN-RELATED"/>
    <property type="match status" value="1"/>
</dbReference>
<accession>A0A483RZP6</accession>
<evidence type="ECO:0000259" key="5">
    <source>
        <dbReference type="PROSITE" id="PS50893"/>
    </source>
</evidence>
<dbReference type="SMART" id="SM00382">
    <property type="entry name" value="AAA"/>
    <property type="match status" value="2"/>
</dbReference>
<evidence type="ECO:0000256" key="3">
    <source>
        <dbReference type="ARBA" id="ARBA00022840"/>
    </source>
</evidence>
<feature type="domain" description="ABC transporter" evidence="5">
    <location>
        <begin position="10"/>
        <end position="242"/>
    </location>
</feature>
<evidence type="ECO:0000256" key="2">
    <source>
        <dbReference type="ARBA" id="ARBA00022741"/>
    </source>
</evidence>
<dbReference type="Gene3D" id="3.40.50.300">
    <property type="entry name" value="P-loop containing nucleotide triphosphate hydrolases"/>
    <property type="match status" value="2"/>
</dbReference>
<keyword evidence="2" id="KW-0547">Nucleotide-binding</keyword>
<dbReference type="SUPFAM" id="SSF52540">
    <property type="entry name" value="P-loop containing nucleoside triphosphate hydrolases"/>
    <property type="match status" value="2"/>
</dbReference>